<name>A0ABP7QEY3_9ACTN</name>
<protein>
    <recommendedName>
        <fullName evidence="3">Zinc-binding dehydrogenase</fullName>
    </recommendedName>
</protein>
<dbReference type="InterPro" id="IPR036291">
    <property type="entry name" value="NAD(P)-bd_dom_sf"/>
</dbReference>
<dbReference type="Proteomes" id="UP001500034">
    <property type="component" value="Unassembled WGS sequence"/>
</dbReference>
<dbReference type="InterPro" id="IPR051397">
    <property type="entry name" value="Zn-ADH-like_protein"/>
</dbReference>
<accession>A0ABP7QEY3</accession>
<sequence>MDTDVVGTVPEGADLGPIGTLPVAAGTALRALHRIGPILGRHVLVTGASGGTGRFTLRLTVRGGAHVTALTSDPAKADALRVLGAHEIVTDLTALQRLEPVHGVVELVGGAHMVAAHGALAETCWLPQVTYPARGDGDARDAPTSGADAGS</sequence>
<dbReference type="PANTHER" id="PTHR43677">
    <property type="entry name" value="SHORT-CHAIN DEHYDROGENASE/REDUCTASE"/>
    <property type="match status" value="1"/>
</dbReference>
<evidence type="ECO:0000313" key="1">
    <source>
        <dbReference type="EMBL" id="GAA3981414.1"/>
    </source>
</evidence>
<evidence type="ECO:0008006" key="3">
    <source>
        <dbReference type="Google" id="ProtNLM"/>
    </source>
</evidence>
<dbReference type="RefSeq" id="WP_345593107.1">
    <property type="nucleotide sequence ID" value="NZ_BAABCQ010000057.1"/>
</dbReference>
<comment type="caution">
    <text evidence="1">The sequence shown here is derived from an EMBL/GenBank/DDBJ whole genome shotgun (WGS) entry which is preliminary data.</text>
</comment>
<dbReference type="SUPFAM" id="SSF51735">
    <property type="entry name" value="NAD(P)-binding Rossmann-fold domains"/>
    <property type="match status" value="1"/>
</dbReference>
<dbReference type="PANTHER" id="PTHR43677:SF4">
    <property type="entry name" value="QUINONE OXIDOREDUCTASE-LIKE PROTEIN 2"/>
    <property type="match status" value="1"/>
</dbReference>
<dbReference type="EMBL" id="BAABCQ010000057">
    <property type="protein sequence ID" value="GAA3981414.1"/>
    <property type="molecule type" value="Genomic_DNA"/>
</dbReference>
<keyword evidence="2" id="KW-1185">Reference proteome</keyword>
<dbReference type="Gene3D" id="3.90.180.10">
    <property type="entry name" value="Medium-chain alcohol dehydrogenases, catalytic domain"/>
    <property type="match status" value="1"/>
</dbReference>
<proteinExistence type="predicted"/>
<evidence type="ECO:0000313" key="2">
    <source>
        <dbReference type="Proteomes" id="UP001500034"/>
    </source>
</evidence>
<dbReference type="Gene3D" id="3.40.50.720">
    <property type="entry name" value="NAD(P)-binding Rossmann-like Domain"/>
    <property type="match status" value="1"/>
</dbReference>
<organism evidence="1 2">
    <name type="scientific">Streptomyces marokkonensis</name>
    <dbReference type="NCBI Taxonomy" id="324855"/>
    <lineage>
        <taxon>Bacteria</taxon>
        <taxon>Bacillati</taxon>
        <taxon>Actinomycetota</taxon>
        <taxon>Actinomycetes</taxon>
        <taxon>Kitasatosporales</taxon>
        <taxon>Streptomycetaceae</taxon>
        <taxon>Streptomyces</taxon>
    </lineage>
</organism>
<gene>
    <name evidence="1" type="ORF">GCM10022384_33270</name>
</gene>
<reference evidence="2" key="1">
    <citation type="journal article" date="2019" name="Int. J. Syst. Evol. Microbiol.">
        <title>The Global Catalogue of Microorganisms (GCM) 10K type strain sequencing project: providing services to taxonomists for standard genome sequencing and annotation.</title>
        <authorList>
            <consortium name="The Broad Institute Genomics Platform"/>
            <consortium name="The Broad Institute Genome Sequencing Center for Infectious Disease"/>
            <person name="Wu L."/>
            <person name="Ma J."/>
        </authorList>
    </citation>
    <scope>NUCLEOTIDE SEQUENCE [LARGE SCALE GENOMIC DNA]</scope>
    <source>
        <strain evidence="2">JCM 17027</strain>
    </source>
</reference>